<evidence type="ECO:0000256" key="8">
    <source>
        <dbReference type="ARBA" id="ARBA00023054"/>
    </source>
</evidence>
<comment type="subcellular location">
    <subcellularLocation>
        <location evidence="1">Cytoplasm</location>
        <location evidence="1">Cytoskeleton</location>
    </subcellularLocation>
    <subcellularLocation>
        <location evidence="11">Synapse</location>
    </subcellularLocation>
</comment>
<dbReference type="InterPro" id="IPR036034">
    <property type="entry name" value="PDZ_sf"/>
</dbReference>
<evidence type="ECO:0000256" key="2">
    <source>
        <dbReference type="ARBA" id="ARBA00022473"/>
    </source>
</evidence>
<dbReference type="Gene3D" id="1.10.150.50">
    <property type="entry name" value="Transcription Factor, Ets-1"/>
    <property type="match status" value="1"/>
</dbReference>
<evidence type="ECO:0000256" key="17">
    <source>
        <dbReference type="SAM" id="MobiDB-lite"/>
    </source>
</evidence>
<dbReference type="SUPFAM" id="SSF50156">
    <property type="entry name" value="PDZ domain-like"/>
    <property type="match status" value="1"/>
</dbReference>
<organism evidence="20 21">
    <name type="scientific">Romanomermis culicivorax</name>
    <name type="common">Nematode worm</name>
    <dbReference type="NCBI Taxonomy" id="13658"/>
    <lineage>
        <taxon>Eukaryota</taxon>
        <taxon>Metazoa</taxon>
        <taxon>Ecdysozoa</taxon>
        <taxon>Nematoda</taxon>
        <taxon>Enoplea</taxon>
        <taxon>Dorylaimia</taxon>
        <taxon>Mermithida</taxon>
        <taxon>Mermithoidea</taxon>
        <taxon>Mermithidae</taxon>
        <taxon>Romanomermis</taxon>
    </lineage>
</organism>
<proteinExistence type="predicted"/>
<evidence type="ECO:0000256" key="14">
    <source>
        <dbReference type="ARBA" id="ARBA00077125"/>
    </source>
</evidence>
<dbReference type="GO" id="GO:0051015">
    <property type="term" value="F:actin filament binding"/>
    <property type="evidence" value="ECO:0007669"/>
    <property type="project" value="TreeGrafter"/>
</dbReference>
<dbReference type="GO" id="GO:0019722">
    <property type="term" value="P:calcium-mediated signaling"/>
    <property type="evidence" value="ECO:0007669"/>
    <property type="project" value="TreeGrafter"/>
</dbReference>
<protein>
    <recommendedName>
        <fullName evidence="12">Neurabin-1</fullName>
    </recommendedName>
    <alternativeName>
        <fullName evidence="14">Neurabin-I</fullName>
    </alternativeName>
    <alternativeName>
        <fullName evidence="13">Neural tissue-specific F-actin-binding protein I</fullName>
    </alternativeName>
    <alternativeName>
        <fullName evidence="15">Protein phosphatase 1 regulatory subunit 9A</fullName>
    </alternativeName>
</protein>
<keyword evidence="4" id="KW-0597">Phosphoprotein</keyword>
<dbReference type="InterPro" id="IPR001660">
    <property type="entry name" value="SAM"/>
</dbReference>
<evidence type="ECO:0000256" key="6">
    <source>
        <dbReference type="ARBA" id="ARBA00022902"/>
    </source>
</evidence>
<dbReference type="FunFam" id="1.10.150.50:FF:000008">
    <property type="entry name" value="Neurabin-1 isoform 1-like protein"/>
    <property type="match status" value="1"/>
</dbReference>
<dbReference type="GO" id="GO:0030425">
    <property type="term" value="C:dendrite"/>
    <property type="evidence" value="ECO:0007669"/>
    <property type="project" value="TreeGrafter"/>
</dbReference>
<reference evidence="21" key="1">
    <citation type="submission" date="2022-11" db="UniProtKB">
        <authorList>
            <consortium name="WormBaseParasite"/>
        </authorList>
    </citation>
    <scope>IDENTIFICATION</scope>
</reference>
<evidence type="ECO:0000256" key="12">
    <source>
        <dbReference type="ARBA" id="ARBA00067399"/>
    </source>
</evidence>
<evidence type="ECO:0000259" key="18">
    <source>
        <dbReference type="PROSITE" id="PS50105"/>
    </source>
</evidence>
<keyword evidence="8 16" id="KW-0175">Coiled coil</keyword>
<dbReference type="GO" id="GO:0014069">
    <property type="term" value="C:postsynaptic density"/>
    <property type="evidence" value="ECO:0007669"/>
    <property type="project" value="TreeGrafter"/>
</dbReference>
<feature type="domain" description="SAM" evidence="18">
    <location>
        <begin position="806"/>
        <end position="869"/>
    </location>
</feature>
<keyword evidence="7" id="KW-0770">Synapse</keyword>
<evidence type="ECO:0000256" key="5">
    <source>
        <dbReference type="ARBA" id="ARBA00022782"/>
    </source>
</evidence>
<keyword evidence="9" id="KW-0009">Actin-binding</keyword>
<sequence length="879" mass="98603">MINDLMISLMYYQHDDFAEVPTGWCLGEMMDELCEYGPGSYITEFVSGRPKNYAYKVYSTYSQQDYDRRNDEIDPVSASAEYELERRLERMEIMNFDVPKGDEGLGFSIIGMGVGADAGLEKLGIFVKNFTEERQKCSFFTQNTKLKVCVLIRIKVCDQIVEVDGQSLIGVSQSHAADVLRAKSGIVKFKIGREKDPDNSEIAQLIKQSLDQDKMVHQTSAAVSPKQLFFDQSQEMQERAASAVDLLPPPPPLPRPVAFNGQSLEASSSSPITVTDENLKLMDDETPEQLVDSNPHIEQLMKQLRKVCKYSKHVAAFQQPESSTKSYSNNDVTNFSAARDKVNSDDLHQLIQSASSQNGSNFESSLDQFSRNNAKILEQSQNFVDNRDQYLILDKETHFPNRCSLTGAAESSSSLLTSSSLMTASSSSFSANCRSKSMCHVTSSSLEKDGSFLATPTKMTISAANSLHQLQANLKQTKNRGSKYQALFDESTTHYVELEEKYNEAKNLIENYQAKERSYLEREESHLRSLLEKDKQYAALLKQLNDKVIFLENQLRETYEKKFFDDRNRACAIEMRNTNLNPTGTATVPSIMMDFPENFPSTSSSTTTFKATPVVKENGGIDSDDSPPALAYLPSKKLLAAANLGADKQSSDNVTAKTATFTTSTTSFSSRKIVENQFFDHQIDVDNRQFADLNSDANFGRIDSDFDKNLTNENGNSESTSNDKTQNLENSTQLSSIAQNFSSTDAGAGRKYSRGSPPTPRRLASFFAFRKKSLREEHQVTLNKKETLLSTIELDKSCFSNDIFQWKSDDVCKFLQTLGLDKYSPEFCINKIDGKKLLHLDGSKLKNIGVENQLDRALIKKGVKELKNEIRKNSKNRKI</sequence>
<evidence type="ECO:0000259" key="19">
    <source>
        <dbReference type="PROSITE" id="PS50106"/>
    </source>
</evidence>
<feature type="coiled-coil region" evidence="16">
    <location>
        <begin position="467"/>
        <end position="561"/>
    </location>
</feature>
<dbReference type="PANTHER" id="PTHR16154">
    <property type="entry name" value="NEURABIN"/>
    <property type="match status" value="1"/>
</dbReference>
<dbReference type="Gene3D" id="2.30.42.10">
    <property type="match status" value="1"/>
</dbReference>
<name>A0A915J5M7_ROMCU</name>
<evidence type="ECO:0000256" key="1">
    <source>
        <dbReference type="ARBA" id="ARBA00004245"/>
    </source>
</evidence>
<keyword evidence="3" id="KW-0963">Cytoplasm</keyword>
<evidence type="ECO:0000256" key="13">
    <source>
        <dbReference type="ARBA" id="ARBA00076637"/>
    </source>
</evidence>
<evidence type="ECO:0000256" key="11">
    <source>
        <dbReference type="ARBA" id="ARBA00034103"/>
    </source>
</evidence>
<dbReference type="PROSITE" id="PS50106">
    <property type="entry name" value="PDZ"/>
    <property type="match status" value="1"/>
</dbReference>
<feature type="region of interest" description="Disordered" evidence="17">
    <location>
        <begin position="703"/>
        <end position="727"/>
    </location>
</feature>
<dbReference type="SMART" id="SM00454">
    <property type="entry name" value="SAM"/>
    <property type="match status" value="1"/>
</dbReference>
<accession>A0A915J5M7</accession>
<dbReference type="GO" id="GO:0007015">
    <property type="term" value="P:actin filament organization"/>
    <property type="evidence" value="ECO:0007669"/>
    <property type="project" value="TreeGrafter"/>
</dbReference>
<feature type="compositionally biased region" description="Low complexity" evidence="17">
    <location>
        <begin position="711"/>
        <end position="722"/>
    </location>
</feature>
<evidence type="ECO:0000256" key="4">
    <source>
        <dbReference type="ARBA" id="ARBA00022553"/>
    </source>
</evidence>
<dbReference type="GO" id="GO:0015629">
    <property type="term" value="C:actin cytoskeleton"/>
    <property type="evidence" value="ECO:0007669"/>
    <property type="project" value="TreeGrafter"/>
</dbReference>
<dbReference type="PROSITE" id="PS50105">
    <property type="entry name" value="SAM_DOMAIN"/>
    <property type="match status" value="1"/>
</dbReference>
<keyword evidence="2" id="KW-0217">Developmental protein</keyword>
<dbReference type="InterPro" id="IPR013761">
    <property type="entry name" value="SAM/pointed_sf"/>
</dbReference>
<dbReference type="SMART" id="SM00228">
    <property type="entry name" value="PDZ"/>
    <property type="match status" value="1"/>
</dbReference>
<dbReference type="InterPro" id="IPR040645">
    <property type="entry name" value="Neurabin-1/2_PDZ"/>
</dbReference>
<evidence type="ECO:0000313" key="21">
    <source>
        <dbReference type="WBParaSite" id="nRc.2.0.1.t21772-RA"/>
    </source>
</evidence>
<evidence type="ECO:0000256" key="10">
    <source>
        <dbReference type="ARBA" id="ARBA00023212"/>
    </source>
</evidence>
<keyword evidence="20" id="KW-1185">Reference proteome</keyword>
<evidence type="ECO:0000256" key="3">
    <source>
        <dbReference type="ARBA" id="ARBA00022490"/>
    </source>
</evidence>
<dbReference type="SUPFAM" id="SSF47769">
    <property type="entry name" value="SAM/Pointed domain"/>
    <property type="match status" value="1"/>
</dbReference>
<dbReference type="AlphaFoldDB" id="A0A915J5M7"/>
<dbReference type="PANTHER" id="PTHR16154:SF6">
    <property type="entry name" value="SPINOPHILIN, ISOFORM J"/>
    <property type="match status" value="1"/>
</dbReference>
<dbReference type="WBParaSite" id="nRc.2.0.1.t21772-RA">
    <property type="protein sequence ID" value="nRc.2.0.1.t21772-RA"/>
    <property type="gene ID" value="nRc.2.0.1.g21772"/>
</dbReference>
<keyword evidence="10" id="KW-0206">Cytoskeleton</keyword>
<feature type="domain" description="PDZ" evidence="19">
    <location>
        <begin position="95"/>
        <end position="195"/>
    </location>
</feature>
<evidence type="ECO:0000256" key="7">
    <source>
        <dbReference type="ARBA" id="ARBA00023018"/>
    </source>
</evidence>
<keyword evidence="5" id="KW-0221">Differentiation</keyword>
<dbReference type="InterPro" id="IPR001478">
    <property type="entry name" value="PDZ"/>
</dbReference>
<dbReference type="Pfam" id="PF07647">
    <property type="entry name" value="SAM_2"/>
    <property type="match status" value="1"/>
</dbReference>
<dbReference type="InterPro" id="IPR043446">
    <property type="entry name" value="Neurabin-like"/>
</dbReference>
<evidence type="ECO:0000256" key="15">
    <source>
        <dbReference type="ARBA" id="ARBA00082439"/>
    </source>
</evidence>
<dbReference type="FunFam" id="2.30.42.10:FF:000010">
    <property type="entry name" value="Neurabin-1 isoform 1"/>
    <property type="match status" value="1"/>
</dbReference>
<dbReference type="Proteomes" id="UP000887565">
    <property type="component" value="Unplaced"/>
</dbReference>
<keyword evidence="6" id="KW-0524">Neurogenesis</keyword>
<evidence type="ECO:0000313" key="20">
    <source>
        <dbReference type="Proteomes" id="UP000887565"/>
    </source>
</evidence>
<dbReference type="GO" id="GO:0031175">
    <property type="term" value="P:neuron projection development"/>
    <property type="evidence" value="ECO:0007669"/>
    <property type="project" value="TreeGrafter"/>
</dbReference>
<dbReference type="Pfam" id="PF17817">
    <property type="entry name" value="PDZ_5"/>
    <property type="match status" value="1"/>
</dbReference>
<dbReference type="GO" id="GO:0005737">
    <property type="term" value="C:cytoplasm"/>
    <property type="evidence" value="ECO:0007669"/>
    <property type="project" value="TreeGrafter"/>
</dbReference>
<evidence type="ECO:0000256" key="16">
    <source>
        <dbReference type="SAM" id="Coils"/>
    </source>
</evidence>
<evidence type="ECO:0000256" key="9">
    <source>
        <dbReference type="ARBA" id="ARBA00023203"/>
    </source>
</evidence>